<dbReference type="OrthoDB" id="5386595at2759"/>
<sequence>MDLPPIYIPKKRRAEEISKLEIQRDELEDNLKRTRKKLRAHGSFNAEFWSAAADVESTILKKTRIVSEISLSEFPGDASEWERTEEARRLFEQIRAQKHRVASFQSQSAKLSLSKPRRSLRESFMKLFTTSPVGLGIKTGAGARDGHIQSNFRSGLIRDYQSMHSDGMHAWCPILGDYYPSRAMTAAHIFSYKHGQSTMDSIFGKMRPPQLFSSKNGLLIHSEIEQVLDAGVLVIVPDLPEKPTSAMLCSWTDSEVREFRVRIIDSQWDRLDEGIFGISGLKWRDLDNRKVQFRGTFRPAARFLYFHYCLQVLRRAWRAGPGQKAVFSLTDELGKPFWGTPGRYIAGNMLKAFCEELGHDCDGLMIGASRRRGRRSALLDAATAQIAEKANKMDQNEGEDGDDDEQEEEEEEEEWGRDEIEFIE</sequence>
<dbReference type="AlphaFoldDB" id="A0A1L9SBD2"/>
<dbReference type="GeneID" id="34613340"/>
<evidence type="ECO:0000259" key="3">
    <source>
        <dbReference type="Pfam" id="PF13391"/>
    </source>
</evidence>
<dbReference type="InterPro" id="IPR003615">
    <property type="entry name" value="HNH_nuc"/>
</dbReference>
<protein>
    <recommendedName>
        <fullName evidence="3">HNH nuclease domain-containing protein</fullName>
    </recommendedName>
</protein>
<dbReference type="Proteomes" id="UP000184188">
    <property type="component" value="Unassembled WGS sequence"/>
</dbReference>
<organism evidence="4 5">
    <name type="scientific">Penicilliopsis zonata CBS 506.65</name>
    <dbReference type="NCBI Taxonomy" id="1073090"/>
    <lineage>
        <taxon>Eukaryota</taxon>
        <taxon>Fungi</taxon>
        <taxon>Dikarya</taxon>
        <taxon>Ascomycota</taxon>
        <taxon>Pezizomycotina</taxon>
        <taxon>Eurotiomycetes</taxon>
        <taxon>Eurotiomycetidae</taxon>
        <taxon>Eurotiales</taxon>
        <taxon>Aspergillaceae</taxon>
        <taxon>Penicilliopsis</taxon>
    </lineage>
</organism>
<gene>
    <name evidence="4" type="ORF">ASPZODRAFT_168752</name>
</gene>
<evidence type="ECO:0000313" key="4">
    <source>
        <dbReference type="EMBL" id="OJJ44490.1"/>
    </source>
</evidence>
<dbReference type="RefSeq" id="XP_022579000.1">
    <property type="nucleotide sequence ID" value="XM_022726876.1"/>
</dbReference>
<dbReference type="STRING" id="1073090.A0A1L9SBD2"/>
<evidence type="ECO:0000256" key="2">
    <source>
        <dbReference type="SAM" id="MobiDB-lite"/>
    </source>
</evidence>
<feature type="domain" description="HNH nuclease" evidence="3">
    <location>
        <begin position="172"/>
        <end position="236"/>
    </location>
</feature>
<evidence type="ECO:0000256" key="1">
    <source>
        <dbReference type="SAM" id="Coils"/>
    </source>
</evidence>
<dbReference type="VEuPathDB" id="FungiDB:ASPZODRAFT_168752"/>
<accession>A0A1L9SBD2</accession>
<feature type="compositionally biased region" description="Acidic residues" evidence="2">
    <location>
        <begin position="396"/>
        <end position="416"/>
    </location>
</feature>
<name>A0A1L9SBD2_9EURO</name>
<keyword evidence="5" id="KW-1185">Reference proteome</keyword>
<feature type="coiled-coil region" evidence="1">
    <location>
        <begin position="10"/>
        <end position="37"/>
    </location>
</feature>
<reference evidence="5" key="1">
    <citation type="journal article" date="2017" name="Genome Biol.">
        <title>Comparative genomics reveals high biological diversity and specific adaptations in the industrially and medically important fungal genus Aspergillus.</title>
        <authorList>
            <person name="de Vries R.P."/>
            <person name="Riley R."/>
            <person name="Wiebenga A."/>
            <person name="Aguilar-Osorio G."/>
            <person name="Amillis S."/>
            <person name="Uchima C.A."/>
            <person name="Anderluh G."/>
            <person name="Asadollahi M."/>
            <person name="Askin M."/>
            <person name="Barry K."/>
            <person name="Battaglia E."/>
            <person name="Bayram O."/>
            <person name="Benocci T."/>
            <person name="Braus-Stromeyer S.A."/>
            <person name="Caldana C."/>
            <person name="Canovas D."/>
            <person name="Cerqueira G.C."/>
            <person name="Chen F."/>
            <person name="Chen W."/>
            <person name="Choi C."/>
            <person name="Clum A."/>
            <person name="Dos Santos R.A."/>
            <person name="Damasio A.R."/>
            <person name="Diallinas G."/>
            <person name="Emri T."/>
            <person name="Fekete E."/>
            <person name="Flipphi M."/>
            <person name="Freyberg S."/>
            <person name="Gallo A."/>
            <person name="Gournas C."/>
            <person name="Habgood R."/>
            <person name="Hainaut M."/>
            <person name="Harispe M.L."/>
            <person name="Henrissat B."/>
            <person name="Hilden K.S."/>
            <person name="Hope R."/>
            <person name="Hossain A."/>
            <person name="Karabika E."/>
            <person name="Karaffa L."/>
            <person name="Karanyi Z."/>
            <person name="Krasevec N."/>
            <person name="Kuo A."/>
            <person name="Kusch H."/>
            <person name="LaButti K."/>
            <person name="Lagendijk E.L."/>
            <person name="Lapidus A."/>
            <person name="Levasseur A."/>
            <person name="Lindquist E."/>
            <person name="Lipzen A."/>
            <person name="Logrieco A.F."/>
            <person name="MacCabe A."/>
            <person name="Maekelae M.R."/>
            <person name="Malavazi I."/>
            <person name="Melin P."/>
            <person name="Meyer V."/>
            <person name="Mielnichuk N."/>
            <person name="Miskei M."/>
            <person name="Molnar A.P."/>
            <person name="Mule G."/>
            <person name="Ngan C.Y."/>
            <person name="Orejas M."/>
            <person name="Orosz E."/>
            <person name="Ouedraogo J.P."/>
            <person name="Overkamp K.M."/>
            <person name="Park H.-S."/>
            <person name="Perrone G."/>
            <person name="Piumi F."/>
            <person name="Punt P.J."/>
            <person name="Ram A.F."/>
            <person name="Ramon A."/>
            <person name="Rauscher S."/>
            <person name="Record E."/>
            <person name="Riano-Pachon D.M."/>
            <person name="Robert V."/>
            <person name="Roehrig J."/>
            <person name="Ruller R."/>
            <person name="Salamov A."/>
            <person name="Salih N.S."/>
            <person name="Samson R.A."/>
            <person name="Sandor E."/>
            <person name="Sanguinetti M."/>
            <person name="Schuetze T."/>
            <person name="Sepcic K."/>
            <person name="Shelest E."/>
            <person name="Sherlock G."/>
            <person name="Sophianopoulou V."/>
            <person name="Squina F.M."/>
            <person name="Sun H."/>
            <person name="Susca A."/>
            <person name="Todd R.B."/>
            <person name="Tsang A."/>
            <person name="Unkles S.E."/>
            <person name="van de Wiele N."/>
            <person name="van Rossen-Uffink D."/>
            <person name="Oliveira J.V."/>
            <person name="Vesth T.C."/>
            <person name="Visser J."/>
            <person name="Yu J.-H."/>
            <person name="Zhou M."/>
            <person name="Andersen M.R."/>
            <person name="Archer D.B."/>
            <person name="Baker S.E."/>
            <person name="Benoit I."/>
            <person name="Brakhage A.A."/>
            <person name="Braus G.H."/>
            <person name="Fischer R."/>
            <person name="Frisvad J.C."/>
            <person name="Goldman G.H."/>
            <person name="Houbraken J."/>
            <person name="Oakley B."/>
            <person name="Pocsi I."/>
            <person name="Scazzocchio C."/>
            <person name="Seiboth B."/>
            <person name="vanKuyk P.A."/>
            <person name="Wortman J."/>
            <person name="Dyer P.S."/>
            <person name="Grigoriev I.V."/>
        </authorList>
    </citation>
    <scope>NUCLEOTIDE SEQUENCE [LARGE SCALE GENOMIC DNA]</scope>
    <source>
        <strain evidence="5">CBS 506.65</strain>
    </source>
</reference>
<dbReference type="Pfam" id="PF13391">
    <property type="entry name" value="HNH_2"/>
    <property type="match status" value="1"/>
</dbReference>
<evidence type="ECO:0000313" key="5">
    <source>
        <dbReference type="Proteomes" id="UP000184188"/>
    </source>
</evidence>
<feature type="region of interest" description="Disordered" evidence="2">
    <location>
        <begin position="388"/>
        <end position="424"/>
    </location>
</feature>
<keyword evidence="1" id="KW-0175">Coiled coil</keyword>
<dbReference type="EMBL" id="KV878348">
    <property type="protein sequence ID" value="OJJ44490.1"/>
    <property type="molecule type" value="Genomic_DNA"/>
</dbReference>
<proteinExistence type="predicted"/>